<proteinExistence type="predicted"/>
<dbReference type="EMBL" id="FOFG01000002">
    <property type="protein sequence ID" value="SEQ00455.1"/>
    <property type="molecule type" value="Genomic_DNA"/>
</dbReference>
<dbReference type="Proteomes" id="UP000199647">
    <property type="component" value="Unassembled WGS sequence"/>
</dbReference>
<feature type="domain" description="Endoribonuclease L-PSP/chorismate mutase-like" evidence="1">
    <location>
        <begin position="4"/>
        <end position="143"/>
    </location>
</feature>
<dbReference type="SUPFAM" id="SSF55298">
    <property type="entry name" value="YjgF-like"/>
    <property type="match status" value="1"/>
</dbReference>
<organism evidence="2 3">
    <name type="scientific">Faunimonas pinastri</name>
    <dbReference type="NCBI Taxonomy" id="1855383"/>
    <lineage>
        <taxon>Bacteria</taxon>
        <taxon>Pseudomonadati</taxon>
        <taxon>Pseudomonadota</taxon>
        <taxon>Alphaproteobacteria</taxon>
        <taxon>Hyphomicrobiales</taxon>
        <taxon>Afifellaceae</taxon>
        <taxon>Faunimonas</taxon>
    </lineage>
</organism>
<dbReference type="RefSeq" id="WP_092495325.1">
    <property type="nucleotide sequence ID" value="NZ_FOFG01000002.1"/>
</dbReference>
<dbReference type="Gene3D" id="3.30.1330.40">
    <property type="entry name" value="RutC-like"/>
    <property type="match status" value="1"/>
</dbReference>
<evidence type="ECO:0000313" key="2">
    <source>
        <dbReference type="EMBL" id="SEQ00455.1"/>
    </source>
</evidence>
<dbReference type="OrthoDB" id="9806350at2"/>
<dbReference type="PANTHER" id="PTHR43760">
    <property type="entry name" value="ENDORIBONUCLEASE-RELATED"/>
    <property type="match status" value="1"/>
</dbReference>
<sequence length="152" mass="15895">MIDQRLRELGITLPQASAPAANYLPYAIHGDLLYISGQLPTNAAGELTRGKLGATHDVAAGQEAARLCTINILAQARNALGGDLERIRQVVKITGFVASTPDFVEQHLVVNGASNLLVEVLGERGRHARAAVGMAALPLDAAVEVEAIIAIG</sequence>
<dbReference type="CDD" id="cd02199">
    <property type="entry name" value="YjgF_YER057c_UK114_like_1"/>
    <property type="match status" value="1"/>
</dbReference>
<keyword evidence="3" id="KW-1185">Reference proteome</keyword>
<dbReference type="Pfam" id="PF14588">
    <property type="entry name" value="YjgF_endoribonc"/>
    <property type="match status" value="1"/>
</dbReference>
<evidence type="ECO:0000259" key="1">
    <source>
        <dbReference type="Pfam" id="PF14588"/>
    </source>
</evidence>
<dbReference type="PANTHER" id="PTHR43760:SF1">
    <property type="entry name" value="ENDORIBONUCLEASE L-PSP_CHORISMATE MUTASE-LIKE DOMAIN-CONTAINING PROTEIN"/>
    <property type="match status" value="1"/>
</dbReference>
<dbReference type="STRING" id="1855383.SAMN05216548_102150"/>
<dbReference type="InterPro" id="IPR035959">
    <property type="entry name" value="RutC-like_sf"/>
</dbReference>
<dbReference type="AlphaFoldDB" id="A0A1H9CGW8"/>
<accession>A0A1H9CGW8</accession>
<gene>
    <name evidence="2" type="ORF">SAMN05216548_102150</name>
</gene>
<protein>
    <submittedName>
        <fullName evidence="2">Enamine deaminase RidA, house cleaning of reactive enamine intermediates, YjgF/YER057c/UK114 family</fullName>
    </submittedName>
</protein>
<dbReference type="InterPro" id="IPR013813">
    <property type="entry name" value="Endoribo_LPSP/chorism_mut-like"/>
</dbReference>
<evidence type="ECO:0000313" key="3">
    <source>
        <dbReference type="Proteomes" id="UP000199647"/>
    </source>
</evidence>
<reference evidence="2 3" key="1">
    <citation type="submission" date="2016-10" db="EMBL/GenBank/DDBJ databases">
        <authorList>
            <person name="de Groot N.N."/>
        </authorList>
    </citation>
    <scope>NUCLEOTIDE SEQUENCE [LARGE SCALE GENOMIC DNA]</scope>
    <source>
        <strain evidence="2 3">A52C2</strain>
    </source>
</reference>
<name>A0A1H9CGW8_9HYPH</name>